<dbReference type="EMBL" id="LAZR01059586">
    <property type="protein sequence ID" value="KKK67487.1"/>
    <property type="molecule type" value="Genomic_DNA"/>
</dbReference>
<dbReference type="Pfam" id="PF03358">
    <property type="entry name" value="FMN_red"/>
    <property type="match status" value="1"/>
</dbReference>
<sequence>IVVDPIEYKLPLLEKRYQDYEKGKAPKALEKLAKIFKEADAFVIITAEYNHLAPPALTNLLDHFMEEYFFRPSAIVSYSMGGFGGVRAASHLRDMLAELGMPAIPSGFPISKIQDALDENGKPSDEKMNQRIKKFLDELEWYSKALKEARKKGLPY</sequence>
<feature type="non-terminal residue" evidence="2">
    <location>
        <position position="1"/>
    </location>
</feature>
<protein>
    <recommendedName>
        <fullName evidence="1">NADPH-dependent FMN reductase-like domain-containing protein</fullName>
    </recommendedName>
</protein>
<proteinExistence type="predicted"/>
<gene>
    <name evidence="2" type="ORF">LCGC14_2953560</name>
</gene>
<dbReference type="AlphaFoldDB" id="A0A0F8XEA0"/>
<dbReference type="GO" id="GO:0016491">
    <property type="term" value="F:oxidoreductase activity"/>
    <property type="evidence" value="ECO:0007669"/>
    <property type="project" value="InterPro"/>
</dbReference>
<feature type="domain" description="NADPH-dependent FMN reductase-like" evidence="1">
    <location>
        <begin position="7"/>
        <end position="112"/>
    </location>
</feature>
<dbReference type="PANTHER" id="PTHR30543:SF21">
    <property type="entry name" value="NAD(P)H-DEPENDENT FMN REDUCTASE LOT6"/>
    <property type="match status" value="1"/>
</dbReference>
<dbReference type="SUPFAM" id="SSF52218">
    <property type="entry name" value="Flavoproteins"/>
    <property type="match status" value="1"/>
</dbReference>
<evidence type="ECO:0000259" key="1">
    <source>
        <dbReference type="Pfam" id="PF03358"/>
    </source>
</evidence>
<name>A0A0F8XEA0_9ZZZZ</name>
<dbReference type="InterPro" id="IPR050712">
    <property type="entry name" value="NAD(P)H-dep_reductase"/>
</dbReference>
<comment type="caution">
    <text evidence="2">The sequence shown here is derived from an EMBL/GenBank/DDBJ whole genome shotgun (WGS) entry which is preliminary data.</text>
</comment>
<dbReference type="InterPro" id="IPR029039">
    <property type="entry name" value="Flavoprotein-like_sf"/>
</dbReference>
<organism evidence="2">
    <name type="scientific">marine sediment metagenome</name>
    <dbReference type="NCBI Taxonomy" id="412755"/>
    <lineage>
        <taxon>unclassified sequences</taxon>
        <taxon>metagenomes</taxon>
        <taxon>ecological metagenomes</taxon>
    </lineage>
</organism>
<dbReference type="Gene3D" id="3.40.50.360">
    <property type="match status" value="1"/>
</dbReference>
<reference evidence="2" key="1">
    <citation type="journal article" date="2015" name="Nature">
        <title>Complex archaea that bridge the gap between prokaryotes and eukaryotes.</title>
        <authorList>
            <person name="Spang A."/>
            <person name="Saw J.H."/>
            <person name="Jorgensen S.L."/>
            <person name="Zaremba-Niedzwiedzka K."/>
            <person name="Martijn J."/>
            <person name="Lind A.E."/>
            <person name="van Eijk R."/>
            <person name="Schleper C."/>
            <person name="Guy L."/>
            <person name="Ettema T.J."/>
        </authorList>
    </citation>
    <scope>NUCLEOTIDE SEQUENCE</scope>
</reference>
<accession>A0A0F8XEA0</accession>
<evidence type="ECO:0000313" key="2">
    <source>
        <dbReference type="EMBL" id="KKK67487.1"/>
    </source>
</evidence>
<dbReference type="InterPro" id="IPR005025">
    <property type="entry name" value="FMN_Rdtase-like_dom"/>
</dbReference>
<dbReference type="GO" id="GO:0005829">
    <property type="term" value="C:cytosol"/>
    <property type="evidence" value="ECO:0007669"/>
    <property type="project" value="TreeGrafter"/>
</dbReference>
<dbReference type="GO" id="GO:0010181">
    <property type="term" value="F:FMN binding"/>
    <property type="evidence" value="ECO:0007669"/>
    <property type="project" value="TreeGrafter"/>
</dbReference>
<dbReference type="PANTHER" id="PTHR30543">
    <property type="entry name" value="CHROMATE REDUCTASE"/>
    <property type="match status" value="1"/>
</dbReference>